<protein>
    <submittedName>
        <fullName evidence="1">Uncharacterized protein</fullName>
    </submittedName>
</protein>
<dbReference type="Proteomes" id="UP001054945">
    <property type="component" value="Unassembled WGS sequence"/>
</dbReference>
<gene>
    <name evidence="1" type="ORF">CEXT_252741</name>
</gene>
<dbReference type="AlphaFoldDB" id="A0AAV4MZH0"/>
<dbReference type="EMBL" id="BPLR01020282">
    <property type="protein sequence ID" value="GIX76781.1"/>
    <property type="molecule type" value="Genomic_DNA"/>
</dbReference>
<proteinExistence type="predicted"/>
<evidence type="ECO:0000313" key="2">
    <source>
        <dbReference type="Proteomes" id="UP001054945"/>
    </source>
</evidence>
<sequence length="93" mass="10259">MLVRSAGNRVRVLTPQPPGNYPSLLELSLSLYLFFPTPFIFGSHSKSNSSSRNASQNSLAGKRSKIFGMQGCLCRSLPLRLSDKKKDTPKAFL</sequence>
<keyword evidence="2" id="KW-1185">Reference proteome</keyword>
<accession>A0AAV4MZH0</accession>
<organism evidence="1 2">
    <name type="scientific">Caerostris extrusa</name>
    <name type="common">Bark spider</name>
    <name type="synonym">Caerostris bankana</name>
    <dbReference type="NCBI Taxonomy" id="172846"/>
    <lineage>
        <taxon>Eukaryota</taxon>
        <taxon>Metazoa</taxon>
        <taxon>Ecdysozoa</taxon>
        <taxon>Arthropoda</taxon>
        <taxon>Chelicerata</taxon>
        <taxon>Arachnida</taxon>
        <taxon>Araneae</taxon>
        <taxon>Araneomorphae</taxon>
        <taxon>Entelegynae</taxon>
        <taxon>Araneoidea</taxon>
        <taxon>Araneidae</taxon>
        <taxon>Caerostris</taxon>
    </lineage>
</organism>
<comment type="caution">
    <text evidence="1">The sequence shown here is derived from an EMBL/GenBank/DDBJ whole genome shotgun (WGS) entry which is preliminary data.</text>
</comment>
<reference evidence="1 2" key="1">
    <citation type="submission" date="2021-06" db="EMBL/GenBank/DDBJ databases">
        <title>Caerostris extrusa draft genome.</title>
        <authorList>
            <person name="Kono N."/>
            <person name="Arakawa K."/>
        </authorList>
    </citation>
    <scope>NUCLEOTIDE SEQUENCE [LARGE SCALE GENOMIC DNA]</scope>
</reference>
<evidence type="ECO:0000313" key="1">
    <source>
        <dbReference type="EMBL" id="GIX76781.1"/>
    </source>
</evidence>
<name>A0AAV4MZH0_CAEEX</name>